<evidence type="ECO:0000313" key="2">
    <source>
        <dbReference type="Proteomes" id="UP000320244"/>
    </source>
</evidence>
<protein>
    <submittedName>
        <fullName evidence="1">Uncharacterized protein</fullName>
    </submittedName>
</protein>
<reference evidence="1 2" key="2">
    <citation type="submission" date="2019-08" db="EMBL/GenBank/DDBJ databases">
        <title>Jejuicoccus antrihumi gen. nov., sp. nov., a new member of the family Dermacoccaceae isolated from a cave.</title>
        <authorList>
            <person name="Schumann P."/>
            <person name="Kim I.S."/>
        </authorList>
    </citation>
    <scope>NUCLEOTIDE SEQUENCE [LARGE SCALE GENOMIC DNA]</scope>
    <source>
        <strain evidence="1 2">C5-26</strain>
    </source>
</reference>
<comment type="caution">
    <text evidence="1">The sequence shown here is derived from an EMBL/GenBank/DDBJ whole genome shotgun (WGS) entry which is preliminary data.</text>
</comment>
<organism evidence="1 2">
    <name type="scientific">Leekyejoonella antrihumi</name>
    <dbReference type="NCBI Taxonomy" id="1660198"/>
    <lineage>
        <taxon>Bacteria</taxon>
        <taxon>Bacillati</taxon>
        <taxon>Actinomycetota</taxon>
        <taxon>Actinomycetes</taxon>
        <taxon>Micrococcales</taxon>
        <taxon>Dermacoccaceae</taxon>
        <taxon>Leekyejoonella</taxon>
    </lineage>
</organism>
<dbReference type="RefSeq" id="WP_146315926.1">
    <property type="nucleotide sequence ID" value="NZ_VCQV01000006.1"/>
</dbReference>
<evidence type="ECO:0000313" key="1">
    <source>
        <dbReference type="EMBL" id="TWP37405.1"/>
    </source>
</evidence>
<reference evidence="1 2" key="1">
    <citation type="submission" date="2019-05" db="EMBL/GenBank/DDBJ databases">
        <authorList>
            <person name="Lee S.D."/>
        </authorList>
    </citation>
    <scope>NUCLEOTIDE SEQUENCE [LARGE SCALE GENOMIC DNA]</scope>
    <source>
        <strain evidence="1 2">C5-26</strain>
    </source>
</reference>
<accession>A0A563E4S1</accession>
<dbReference type="AlphaFoldDB" id="A0A563E4S1"/>
<keyword evidence="2" id="KW-1185">Reference proteome</keyword>
<gene>
    <name evidence="1" type="ORF">FGL98_06565</name>
</gene>
<name>A0A563E4S1_9MICO</name>
<dbReference type="EMBL" id="VCQV01000006">
    <property type="protein sequence ID" value="TWP37405.1"/>
    <property type="molecule type" value="Genomic_DNA"/>
</dbReference>
<sequence>MSDQLLHITIDVTLAEDQIHGLVGDGVAQPTPFRGWLALIGQLDEMLGSVPRPVAATGDLVPSEEEQ</sequence>
<dbReference type="Proteomes" id="UP000320244">
    <property type="component" value="Unassembled WGS sequence"/>
</dbReference>
<proteinExistence type="predicted"/>